<dbReference type="EMBL" id="JANAVB010031818">
    <property type="protein sequence ID" value="KAJ6811269.1"/>
    <property type="molecule type" value="Genomic_DNA"/>
</dbReference>
<evidence type="ECO:0000313" key="2">
    <source>
        <dbReference type="Proteomes" id="UP001140949"/>
    </source>
</evidence>
<comment type="caution">
    <text evidence="1">The sequence shown here is derived from an EMBL/GenBank/DDBJ whole genome shotgun (WGS) entry which is preliminary data.</text>
</comment>
<reference evidence="1" key="2">
    <citation type="submission" date="2023-04" db="EMBL/GenBank/DDBJ databases">
        <authorList>
            <person name="Bruccoleri R.E."/>
            <person name="Oakeley E.J."/>
            <person name="Faust A.-M."/>
            <person name="Dessus-Babus S."/>
            <person name="Altorfer M."/>
            <person name="Burckhardt D."/>
            <person name="Oertli M."/>
            <person name="Naumann U."/>
            <person name="Petersen F."/>
            <person name="Wong J."/>
        </authorList>
    </citation>
    <scope>NUCLEOTIDE SEQUENCE</scope>
    <source>
        <strain evidence="1">GSM-AAB239-AS_SAM_17_03QT</strain>
        <tissue evidence="1">Leaf</tissue>
    </source>
</reference>
<accession>A0AAX6F517</accession>
<reference evidence="1" key="1">
    <citation type="journal article" date="2023" name="GigaByte">
        <title>Genome assembly of the bearded iris, Iris pallida Lam.</title>
        <authorList>
            <person name="Bruccoleri R.E."/>
            <person name="Oakeley E.J."/>
            <person name="Faust A.M.E."/>
            <person name="Altorfer M."/>
            <person name="Dessus-Babus S."/>
            <person name="Burckhardt D."/>
            <person name="Oertli M."/>
            <person name="Naumann U."/>
            <person name="Petersen F."/>
            <person name="Wong J."/>
        </authorList>
    </citation>
    <scope>NUCLEOTIDE SEQUENCE</scope>
    <source>
        <strain evidence="1">GSM-AAB239-AS_SAM_17_03QT</strain>
    </source>
</reference>
<dbReference type="Proteomes" id="UP001140949">
    <property type="component" value="Unassembled WGS sequence"/>
</dbReference>
<dbReference type="AlphaFoldDB" id="A0AAX6F517"/>
<proteinExistence type="predicted"/>
<gene>
    <name evidence="1" type="ORF">M6B38_154625</name>
</gene>
<protein>
    <submittedName>
        <fullName evidence="1">Uncharacterized protein</fullName>
    </submittedName>
</protein>
<keyword evidence="2" id="KW-1185">Reference proteome</keyword>
<name>A0AAX6F517_IRIPA</name>
<evidence type="ECO:0000313" key="1">
    <source>
        <dbReference type="EMBL" id="KAJ6811269.1"/>
    </source>
</evidence>
<organism evidence="1 2">
    <name type="scientific">Iris pallida</name>
    <name type="common">Sweet iris</name>
    <dbReference type="NCBI Taxonomy" id="29817"/>
    <lineage>
        <taxon>Eukaryota</taxon>
        <taxon>Viridiplantae</taxon>
        <taxon>Streptophyta</taxon>
        <taxon>Embryophyta</taxon>
        <taxon>Tracheophyta</taxon>
        <taxon>Spermatophyta</taxon>
        <taxon>Magnoliopsida</taxon>
        <taxon>Liliopsida</taxon>
        <taxon>Asparagales</taxon>
        <taxon>Iridaceae</taxon>
        <taxon>Iridoideae</taxon>
        <taxon>Irideae</taxon>
        <taxon>Iris</taxon>
    </lineage>
</organism>
<sequence length="50" mass="5508">MAFLFPVPRTSMTVCRGCPGHPDQTCYPYLKPRYAQGNKSTNNPPASPIP</sequence>